<dbReference type="EMBL" id="PJNW01000018">
    <property type="protein sequence ID" value="PKR87434.1"/>
    <property type="molecule type" value="Genomic_DNA"/>
</dbReference>
<feature type="transmembrane region" description="Helical" evidence="1">
    <location>
        <begin position="203"/>
        <end position="221"/>
    </location>
</feature>
<dbReference type="InterPro" id="IPR050623">
    <property type="entry name" value="Glucan_succinyl_AcylTrfase"/>
</dbReference>
<accession>A0A2N3LSC1</accession>
<comment type="caution">
    <text evidence="3">The sequence shown here is derived from an EMBL/GenBank/DDBJ whole genome shotgun (WGS) entry which is preliminary data.</text>
</comment>
<feature type="transmembrane region" description="Helical" evidence="1">
    <location>
        <begin position="171"/>
        <end position="191"/>
    </location>
</feature>
<proteinExistence type="predicted"/>
<dbReference type="PANTHER" id="PTHR36927">
    <property type="entry name" value="BLR4337 PROTEIN"/>
    <property type="match status" value="1"/>
</dbReference>
<feature type="transmembrane region" description="Helical" evidence="1">
    <location>
        <begin position="271"/>
        <end position="291"/>
    </location>
</feature>
<gene>
    <name evidence="3" type="ORF">CXZ10_19715</name>
</gene>
<keyword evidence="1" id="KW-0812">Transmembrane</keyword>
<evidence type="ECO:0000313" key="3">
    <source>
        <dbReference type="EMBL" id="PKR87434.1"/>
    </source>
</evidence>
<feature type="transmembrane region" description="Helical" evidence="1">
    <location>
        <begin position="241"/>
        <end position="259"/>
    </location>
</feature>
<feature type="domain" description="Acyltransferase 3" evidence="2">
    <location>
        <begin position="31"/>
        <end position="381"/>
    </location>
</feature>
<evidence type="ECO:0000313" key="4">
    <source>
        <dbReference type="Proteomes" id="UP000233491"/>
    </source>
</evidence>
<keyword evidence="4" id="KW-1185">Reference proteome</keyword>
<reference evidence="3 4" key="1">
    <citation type="submission" date="2017-12" db="EMBL/GenBank/DDBJ databases">
        <title>Anaerobic carbon monoxide metabolism by Pleomorphomonas carboxyditropha sp. nov., a new mesophilic hydrogenogenic carboxidotroph.</title>
        <authorList>
            <person name="Esquivel-Elizondo S."/>
            <person name="Krajmalnik-Brown R."/>
        </authorList>
    </citation>
    <scope>NUCLEOTIDE SEQUENCE [LARGE SCALE GENOMIC DNA]</scope>
    <source>
        <strain evidence="3 4">R5-392</strain>
    </source>
</reference>
<dbReference type="PANTHER" id="PTHR36927:SF3">
    <property type="entry name" value="GLUCANS BIOSYNTHESIS PROTEIN C"/>
    <property type="match status" value="1"/>
</dbReference>
<feature type="transmembrane region" description="Helical" evidence="1">
    <location>
        <begin position="64"/>
        <end position="87"/>
    </location>
</feature>
<feature type="transmembrane region" description="Helical" evidence="1">
    <location>
        <begin position="108"/>
        <end position="128"/>
    </location>
</feature>
<name>A0A2N3LSC1_9HYPH</name>
<feature type="transmembrane region" description="Helical" evidence="1">
    <location>
        <begin position="303"/>
        <end position="321"/>
    </location>
</feature>
<keyword evidence="3" id="KW-0808">Transferase</keyword>
<dbReference type="GO" id="GO:0016747">
    <property type="term" value="F:acyltransferase activity, transferring groups other than amino-acyl groups"/>
    <property type="evidence" value="ECO:0007669"/>
    <property type="project" value="InterPro"/>
</dbReference>
<evidence type="ECO:0000256" key="1">
    <source>
        <dbReference type="SAM" id="Phobius"/>
    </source>
</evidence>
<dbReference type="AlphaFoldDB" id="A0A2N3LSC1"/>
<sequence length="406" mass="45767">MNESFIYYGMHDSGVHAMNGLGSRLSSRLFWVDNLRNVAVLSLVLFHTARLFDPEPWHIKDRHTYLAADVVVALFNVWGMPMLFLLAGFSMMLSLERRSAGRFARERVTRLFVPFVFGIFALVLPQVYLERIAPADLVTQSPLRLDVGFIGFMPRFLDCCYDQANFSWHHLWFLIYLFVYSLLLLPVFLALRSDAARPLRGGFATVFSNVPMLLALGLPLIVIEATLRPVYGSSHALIDDWANHAHFVYLMLLGALFALTEVPLETLRRRVPVLAALAAVLLAAALIHRFVTPLPLTPLMWTILRTMTEWTLLLALIGGFMRFDRRVPWLTGFTPYAMAFYMLHQTIIIALGFLTIGWSDAPLLKYLAIVVVTTAASLALAALIDRHPVSRFLFGMAGKRRAVAGK</sequence>
<protein>
    <submittedName>
        <fullName evidence="3">Acyltransferase</fullName>
    </submittedName>
</protein>
<dbReference type="Pfam" id="PF01757">
    <property type="entry name" value="Acyl_transf_3"/>
    <property type="match status" value="1"/>
</dbReference>
<organism evidence="3 4">
    <name type="scientific">Pleomorphomonas diazotrophica</name>
    <dbReference type="NCBI Taxonomy" id="1166257"/>
    <lineage>
        <taxon>Bacteria</taxon>
        <taxon>Pseudomonadati</taxon>
        <taxon>Pseudomonadota</taxon>
        <taxon>Alphaproteobacteria</taxon>
        <taxon>Hyphomicrobiales</taxon>
        <taxon>Pleomorphomonadaceae</taxon>
        <taxon>Pleomorphomonas</taxon>
    </lineage>
</organism>
<feature type="transmembrane region" description="Helical" evidence="1">
    <location>
        <begin position="364"/>
        <end position="384"/>
    </location>
</feature>
<dbReference type="Proteomes" id="UP000233491">
    <property type="component" value="Unassembled WGS sequence"/>
</dbReference>
<dbReference type="OrthoDB" id="9809782at2"/>
<keyword evidence="1" id="KW-0472">Membrane</keyword>
<keyword evidence="1" id="KW-1133">Transmembrane helix</keyword>
<dbReference type="InterPro" id="IPR002656">
    <property type="entry name" value="Acyl_transf_3_dom"/>
</dbReference>
<feature type="transmembrane region" description="Helical" evidence="1">
    <location>
        <begin position="333"/>
        <end position="358"/>
    </location>
</feature>
<evidence type="ECO:0000259" key="2">
    <source>
        <dbReference type="Pfam" id="PF01757"/>
    </source>
</evidence>
<keyword evidence="3" id="KW-0012">Acyltransferase</keyword>